<accession>A0ABY8QZV5</accession>
<sequence>MLTSVRNYIEYVKTSTLARLIAVYAVLALLFLLVPPLRNLLVSLPWLGPVLVLVGALTAMYLAERGKTELDAVTTDRDRISGSLTEAQGERRRLAEELAGFRPIVDETSADTTSANAIMSLFPNNTGFVQWLRITPTLTSWYASDISALSEFVRSHQDTEFENTAVHTAFLNFRNAAVALNDWFRAEGVETDDVLTARDGDRHFTLREASAREAGWGGFSAARAESEQLADIFRNEFLAFERVGLEQGTLDPRRPQPHPATGA</sequence>
<dbReference type="Proteomes" id="UP001209083">
    <property type="component" value="Chromosome"/>
</dbReference>
<protein>
    <submittedName>
        <fullName evidence="2">Uncharacterized protein</fullName>
    </submittedName>
</protein>
<dbReference type="EMBL" id="CP090958">
    <property type="protein sequence ID" value="WGW13889.1"/>
    <property type="molecule type" value="Genomic_DNA"/>
</dbReference>
<evidence type="ECO:0000313" key="2">
    <source>
        <dbReference type="EMBL" id="WGW13889.1"/>
    </source>
</evidence>
<keyword evidence="1" id="KW-1133">Transmembrane helix</keyword>
<organism evidence="2 3">
    <name type="scientific">Saxibacter everestensis</name>
    <dbReference type="NCBI Taxonomy" id="2909229"/>
    <lineage>
        <taxon>Bacteria</taxon>
        <taxon>Bacillati</taxon>
        <taxon>Actinomycetota</taxon>
        <taxon>Actinomycetes</taxon>
        <taxon>Micrococcales</taxon>
        <taxon>Brevibacteriaceae</taxon>
        <taxon>Saxibacter</taxon>
    </lineage>
</organism>
<gene>
    <name evidence="2" type="ORF">LWF01_09175</name>
</gene>
<keyword evidence="3" id="KW-1185">Reference proteome</keyword>
<evidence type="ECO:0000256" key="1">
    <source>
        <dbReference type="SAM" id="Phobius"/>
    </source>
</evidence>
<feature type="transmembrane region" description="Helical" evidence="1">
    <location>
        <begin position="16"/>
        <end position="34"/>
    </location>
</feature>
<feature type="transmembrane region" description="Helical" evidence="1">
    <location>
        <begin position="46"/>
        <end position="63"/>
    </location>
</feature>
<evidence type="ECO:0000313" key="3">
    <source>
        <dbReference type="Proteomes" id="UP001209083"/>
    </source>
</evidence>
<proteinExistence type="predicted"/>
<keyword evidence="1" id="KW-0472">Membrane</keyword>
<dbReference type="RefSeq" id="WP_349640712.1">
    <property type="nucleotide sequence ID" value="NZ_CP090958.1"/>
</dbReference>
<name>A0ABY8QZV5_9MICO</name>
<keyword evidence="1" id="KW-0812">Transmembrane</keyword>
<reference evidence="2 3" key="1">
    <citation type="submission" date="2023-05" db="EMBL/GenBank/DDBJ databases">
        <title>Lithophilousrod everest ZFBP1038 complete genpme.</title>
        <authorList>
            <person name="Tian M."/>
        </authorList>
    </citation>
    <scope>NUCLEOTIDE SEQUENCE [LARGE SCALE GENOMIC DNA]</scope>
    <source>
        <strain evidence="2 3">ZFBP1038</strain>
    </source>
</reference>